<organism evidence="1 2">
    <name type="scientific">Thalassotalea algicola</name>
    <dbReference type="NCBI Taxonomy" id="2716224"/>
    <lineage>
        <taxon>Bacteria</taxon>
        <taxon>Pseudomonadati</taxon>
        <taxon>Pseudomonadota</taxon>
        <taxon>Gammaproteobacteria</taxon>
        <taxon>Alteromonadales</taxon>
        <taxon>Colwelliaceae</taxon>
        <taxon>Thalassotalea</taxon>
    </lineage>
</organism>
<reference evidence="1 2" key="1">
    <citation type="submission" date="2020-04" db="EMBL/GenBank/DDBJ databases">
        <title>Thalassotalea sp. M1531, isolated from the surface of marine red alga.</title>
        <authorList>
            <person name="Pang L."/>
            <person name="Lu D.-C."/>
        </authorList>
    </citation>
    <scope>NUCLEOTIDE SEQUENCE [LARGE SCALE GENOMIC DNA]</scope>
    <source>
        <strain evidence="1 2">M1531</strain>
    </source>
</reference>
<dbReference type="EMBL" id="JABBXH010000002">
    <property type="protein sequence ID" value="NMP31527.1"/>
    <property type="molecule type" value="Genomic_DNA"/>
</dbReference>
<name>A0A7Y0LCE6_9GAMM</name>
<sequence>MSNYIDGFVFPIAIEHLNEYKRLSEKVADIWKEHGALDYLEFVGDDMELAGTRSFTDAIAAKENEIIVFGWVVFESRETRDLANKKVAADPRMKDLHEFSEAGFNAERMAYGGFKSVS</sequence>
<proteinExistence type="predicted"/>
<keyword evidence="2" id="KW-1185">Reference proteome</keyword>
<dbReference type="PIRSF" id="PIRSF007028">
    <property type="entry name" value="UCP007028"/>
    <property type="match status" value="1"/>
</dbReference>
<gene>
    <name evidence="1" type="ORF">HII17_08135</name>
</gene>
<evidence type="ECO:0000313" key="1">
    <source>
        <dbReference type="EMBL" id="NMP31527.1"/>
    </source>
</evidence>
<dbReference type="InterPro" id="IPR009874">
    <property type="entry name" value="DUF1428"/>
</dbReference>
<evidence type="ECO:0000313" key="2">
    <source>
        <dbReference type="Proteomes" id="UP000568664"/>
    </source>
</evidence>
<dbReference type="Pfam" id="PF07237">
    <property type="entry name" value="DUF1428"/>
    <property type="match status" value="1"/>
</dbReference>
<dbReference type="Gene3D" id="3.30.70.100">
    <property type="match status" value="1"/>
</dbReference>
<dbReference type="AlphaFoldDB" id="A0A7Y0LCE6"/>
<dbReference type="Proteomes" id="UP000568664">
    <property type="component" value="Unassembled WGS sequence"/>
</dbReference>
<dbReference type="InterPro" id="IPR011008">
    <property type="entry name" value="Dimeric_a/b-barrel"/>
</dbReference>
<comment type="caution">
    <text evidence="1">The sequence shown here is derived from an EMBL/GenBank/DDBJ whole genome shotgun (WGS) entry which is preliminary data.</text>
</comment>
<accession>A0A7Y0LCE6</accession>
<dbReference type="RefSeq" id="WP_169074835.1">
    <property type="nucleotide sequence ID" value="NZ_JABBXH010000002.1"/>
</dbReference>
<dbReference type="SUPFAM" id="SSF54909">
    <property type="entry name" value="Dimeric alpha+beta barrel"/>
    <property type="match status" value="1"/>
</dbReference>
<protein>
    <submittedName>
        <fullName evidence="1">DUF1428 domain-containing protein</fullName>
    </submittedName>
</protein>